<proteinExistence type="predicted"/>
<dbReference type="EMBL" id="PQIB02000014">
    <property type="protein sequence ID" value="RLM69450.1"/>
    <property type="molecule type" value="Genomic_DNA"/>
</dbReference>
<evidence type="ECO:0000313" key="4">
    <source>
        <dbReference type="Proteomes" id="UP000275267"/>
    </source>
</evidence>
<gene>
    <name evidence="3" type="ORF">C2845_PM17G12400</name>
</gene>
<dbReference type="OrthoDB" id="685097at2759"/>
<dbReference type="AlphaFoldDB" id="A0A3L6Q4L6"/>
<evidence type="ECO:0000256" key="1">
    <source>
        <dbReference type="SAM" id="MobiDB-lite"/>
    </source>
</evidence>
<dbReference type="STRING" id="4540.A0A3L6Q4L6"/>
<feature type="compositionally biased region" description="Low complexity" evidence="1">
    <location>
        <begin position="415"/>
        <end position="425"/>
    </location>
</feature>
<dbReference type="PANTHER" id="PTHR33074">
    <property type="entry name" value="EXPRESSED PROTEIN-RELATED"/>
    <property type="match status" value="1"/>
</dbReference>
<dbReference type="InterPro" id="IPR011676">
    <property type="entry name" value="DUF1618"/>
</dbReference>
<feature type="region of interest" description="Disordered" evidence="1">
    <location>
        <begin position="415"/>
        <end position="438"/>
    </location>
</feature>
<keyword evidence="4" id="KW-1185">Reference proteome</keyword>
<sequence length="533" mass="57937">METEATTQALPDSAAAAAAAYPRWVLLKHYGEAVDVGSCPAADARTLAASRTSTGHPVAVSLSLAAPPAVSSVRFHFPRGVQGASGYVLAAHDSSLLICAYFEEHRDSRYNYFVYDAGAASAEPPRPLSLSLLPPHWHCLAEQEPESEGPAWHWRELLDTRSTGLLRRGEGEFAVAELVAGYGRAELMLLRGGRWSWSHERPAVVVHRDSQDSDEEPLTLLSSWTTHTVLPVGDAQLCWVDLHRGLLFYSVFDESPAVLRHVPLPPEAAEMEPLHGPGSSRNVCVTSGSSGGTAVKFVGVFPRCCCGGTGSTHCQRSRHAYTVTAWTLRTDTMAWVKDAMVDATELWALDAYEGIPRVPLSRPIWYHERRKDKPDEAGWLILVDTRRPALLSVSCIPDGWWLCGQGDIVPSRVSSYLDPSKPSSSGDSAWSSREGHTDTIPSPVIVAVAEMQTDDAGGSARSSCRSPAEPAMPLSAISAALQEIPCYGMDRDGMLKAYSILSQDNGRRFGSLLGLPKDLRKDWLLMQIKADEA</sequence>
<protein>
    <recommendedName>
        <fullName evidence="2">DUF1618 domain-containing protein</fullName>
    </recommendedName>
</protein>
<feature type="domain" description="DUF1618" evidence="2">
    <location>
        <begin position="239"/>
        <end position="359"/>
    </location>
</feature>
<evidence type="ECO:0000259" key="2">
    <source>
        <dbReference type="Pfam" id="PF07762"/>
    </source>
</evidence>
<dbReference type="Proteomes" id="UP000275267">
    <property type="component" value="Unassembled WGS sequence"/>
</dbReference>
<evidence type="ECO:0000313" key="3">
    <source>
        <dbReference type="EMBL" id="RLM69450.1"/>
    </source>
</evidence>
<dbReference type="Pfam" id="PF07762">
    <property type="entry name" value="DUF1618"/>
    <property type="match status" value="1"/>
</dbReference>
<name>A0A3L6Q4L6_PANMI</name>
<accession>A0A3L6Q4L6</accession>
<comment type="caution">
    <text evidence="3">The sequence shown here is derived from an EMBL/GenBank/DDBJ whole genome shotgun (WGS) entry which is preliminary data.</text>
</comment>
<organism evidence="3 4">
    <name type="scientific">Panicum miliaceum</name>
    <name type="common">Proso millet</name>
    <name type="synonym">Broomcorn millet</name>
    <dbReference type="NCBI Taxonomy" id="4540"/>
    <lineage>
        <taxon>Eukaryota</taxon>
        <taxon>Viridiplantae</taxon>
        <taxon>Streptophyta</taxon>
        <taxon>Embryophyta</taxon>
        <taxon>Tracheophyta</taxon>
        <taxon>Spermatophyta</taxon>
        <taxon>Magnoliopsida</taxon>
        <taxon>Liliopsida</taxon>
        <taxon>Poales</taxon>
        <taxon>Poaceae</taxon>
        <taxon>PACMAD clade</taxon>
        <taxon>Panicoideae</taxon>
        <taxon>Panicodae</taxon>
        <taxon>Paniceae</taxon>
        <taxon>Panicinae</taxon>
        <taxon>Panicum</taxon>
        <taxon>Panicum sect. Panicum</taxon>
    </lineage>
</organism>
<reference evidence="4" key="1">
    <citation type="journal article" date="2019" name="Nat. Commun.">
        <title>The genome of broomcorn millet.</title>
        <authorList>
            <person name="Zou C."/>
            <person name="Miki D."/>
            <person name="Li D."/>
            <person name="Tang Q."/>
            <person name="Xiao L."/>
            <person name="Rajput S."/>
            <person name="Deng P."/>
            <person name="Jia W."/>
            <person name="Huang R."/>
            <person name="Zhang M."/>
            <person name="Sun Y."/>
            <person name="Hu J."/>
            <person name="Fu X."/>
            <person name="Schnable P.S."/>
            <person name="Li F."/>
            <person name="Zhang H."/>
            <person name="Feng B."/>
            <person name="Zhu X."/>
            <person name="Liu R."/>
            <person name="Schnable J.C."/>
            <person name="Zhu J.-K."/>
            <person name="Zhang H."/>
        </authorList>
    </citation>
    <scope>NUCLEOTIDE SEQUENCE [LARGE SCALE GENOMIC DNA]</scope>
</reference>
<dbReference type="PANTHER" id="PTHR33074:SF124">
    <property type="entry name" value="DUF1618 DOMAIN-CONTAINING PROTEIN"/>
    <property type="match status" value="1"/>
</dbReference>